<evidence type="ECO:0000313" key="2">
    <source>
        <dbReference type="Proteomes" id="UP000076407"/>
    </source>
</evidence>
<dbReference type="AlphaFoldDB" id="A0A182XS20"/>
<accession>A0A182XS20</accession>
<name>A0A182XS20_ANOQN</name>
<sequence length="93" mass="10495">MAAESQGLFLSNGFRRAARCERSLPSSTVARTQFQTLFSKTSRTLNCVDVRRPCSRVFELKALQFATEKGINCSSGDRRQHITTIHTYIHTLS</sequence>
<proteinExistence type="predicted"/>
<dbReference type="VEuPathDB" id="VectorBase:AQUA014636"/>
<protein>
    <submittedName>
        <fullName evidence="1">Uncharacterized protein</fullName>
    </submittedName>
</protein>
<dbReference type="Proteomes" id="UP000076407">
    <property type="component" value="Unassembled WGS sequence"/>
</dbReference>
<keyword evidence="2" id="KW-1185">Reference proteome</keyword>
<organism evidence="1 2">
    <name type="scientific">Anopheles quadriannulatus</name>
    <name type="common">Mosquito</name>
    <dbReference type="NCBI Taxonomy" id="34691"/>
    <lineage>
        <taxon>Eukaryota</taxon>
        <taxon>Metazoa</taxon>
        <taxon>Ecdysozoa</taxon>
        <taxon>Arthropoda</taxon>
        <taxon>Hexapoda</taxon>
        <taxon>Insecta</taxon>
        <taxon>Pterygota</taxon>
        <taxon>Neoptera</taxon>
        <taxon>Endopterygota</taxon>
        <taxon>Diptera</taxon>
        <taxon>Nematocera</taxon>
        <taxon>Culicoidea</taxon>
        <taxon>Culicidae</taxon>
        <taxon>Anophelinae</taxon>
        <taxon>Anopheles</taxon>
    </lineage>
</organism>
<reference evidence="1" key="1">
    <citation type="submission" date="2020-05" db="UniProtKB">
        <authorList>
            <consortium name="EnsemblMetazoa"/>
        </authorList>
    </citation>
    <scope>IDENTIFICATION</scope>
    <source>
        <strain evidence="1">SANGQUA</strain>
    </source>
</reference>
<evidence type="ECO:0000313" key="1">
    <source>
        <dbReference type="EnsemblMetazoa" id="AQUA014636-PA"/>
    </source>
</evidence>
<dbReference type="EnsemblMetazoa" id="AQUA014636-RA">
    <property type="protein sequence ID" value="AQUA014636-PA"/>
    <property type="gene ID" value="AQUA014636"/>
</dbReference>